<keyword evidence="1" id="KW-0812">Transmembrane</keyword>
<feature type="transmembrane region" description="Helical" evidence="1">
    <location>
        <begin position="94"/>
        <end position="115"/>
    </location>
</feature>
<organism evidence="2 3">
    <name type="scientific">Streptomyces hainanensis</name>
    <dbReference type="NCBI Taxonomy" id="402648"/>
    <lineage>
        <taxon>Bacteria</taxon>
        <taxon>Bacillati</taxon>
        <taxon>Actinomycetota</taxon>
        <taxon>Actinomycetes</taxon>
        <taxon>Kitasatosporales</taxon>
        <taxon>Streptomycetaceae</taxon>
        <taxon>Streptomyces</taxon>
    </lineage>
</organism>
<keyword evidence="1" id="KW-1133">Transmembrane helix</keyword>
<feature type="transmembrane region" description="Helical" evidence="1">
    <location>
        <begin position="151"/>
        <end position="172"/>
    </location>
</feature>
<comment type="caution">
    <text evidence="2">The sequence shown here is derived from an EMBL/GenBank/DDBJ whole genome shotgun (WGS) entry which is preliminary data.</text>
</comment>
<dbReference type="Proteomes" id="UP000295345">
    <property type="component" value="Unassembled WGS sequence"/>
</dbReference>
<dbReference type="EMBL" id="SMKI01000503">
    <property type="protein sequence ID" value="TDC64858.1"/>
    <property type="molecule type" value="Genomic_DNA"/>
</dbReference>
<feature type="transmembrane region" description="Helical" evidence="1">
    <location>
        <begin position="56"/>
        <end position="82"/>
    </location>
</feature>
<protein>
    <recommendedName>
        <fullName evidence="4">Integral membrane protein</fullName>
    </recommendedName>
</protein>
<dbReference type="AlphaFoldDB" id="A0A4R4SMB3"/>
<sequence length="223" mass="24156">MTTFMVTRCITRLIRAGRGPFRDISAGGQHVHHVVPGVVLMVIGGFGAVAAGTESWAAAVTAGVFGIGAGLVLDEFALILYLHDVYWTEQGRRSVEAVVLTAALAGMLLTGFSPFGVNHSGPEEQLVRLNLITTVLANLLFVVVSLGKGKYVLGVVGVLIPPVALVGALRLARPDSLWARLFYRSRPRLRARAERRARRHDERWDGVGRRLSNMLAGPPDDER</sequence>
<feature type="transmembrane region" description="Helical" evidence="1">
    <location>
        <begin position="127"/>
        <end position="144"/>
    </location>
</feature>
<accession>A0A4R4SMB3</accession>
<reference evidence="2 3" key="1">
    <citation type="submission" date="2019-03" db="EMBL/GenBank/DDBJ databases">
        <title>Draft genome sequences of novel Actinobacteria.</title>
        <authorList>
            <person name="Sahin N."/>
            <person name="Ay H."/>
            <person name="Saygin H."/>
        </authorList>
    </citation>
    <scope>NUCLEOTIDE SEQUENCE [LARGE SCALE GENOMIC DNA]</scope>
    <source>
        <strain evidence="2 3">DSM 41900</strain>
    </source>
</reference>
<evidence type="ECO:0000313" key="2">
    <source>
        <dbReference type="EMBL" id="TDC64858.1"/>
    </source>
</evidence>
<evidence type="ECO:0008006" key="4">
    <source>
        <dbReference type="Google" id="ProtNLM"/>
    </source>
</evidence>
<evidence type="ECO:0000313" key="3">
    <source>
        <dbReference type="Proteomes" id="UP000295345"/>
    </source>
</evidence>
<evidence type="ECO:0000256" key="1">
    <source>
        <dbReference type="SAM" id="Phobius"/>
    </source>
</evidence>
<proteinExistence type="predicted"/>
<keyword evidence="3" id="KW-1185">Reference proteome</keyword>
<dbReference type="OrthoDB" id="8535577at2"/>
<gene>
    <name evidence="2" type="ORF">E1283_31150</name>
</gene>
<name>A0A4R4SMB3_9ACTN</name>
<keyword evidence="1" id="KW-0472">Membrane</keyword>
<feature type="transmembrane region" description="Helical" evidence="1">
    <location>
        <begin position="31"/>
        <end position="50"/>
    </location>
</feature>